<dbReference type="PANTHER" id="PTHR38590:SF1">
    <property type="entry name" value="BLL0828 PROTEIN"/>
    <property type="match status" value="1"/>
</dbReference>
<evidence type="ECO:0000259" key="1">
    <source>
        <dbReference type="Pfam" id="PF04480"/>
    </source>
</evidence>
<dbReference type="InterPro" id="IPR011335">
    <property type="entry name" value="Restrct_endonuc-II-like"/>
</dbReference>
<dbReference type="SUPFAM" id="SSF52980">
    <property type="entry name" value="Restriction endonuclease-like"/>
    <property type="match status" value="1"/>
</dbReference>
<name>A0ABR5CX67_9HYPH</name>
<dbReference type="Pfam" id="PF04480">
    <property type="entry name" value="DUF559"/>
    <property type="match status" value="1"/>
</dbReference>
<dbReference type="InterPro" id="IPR007569">
    <property type="entry name" value="DUF559"/>
</dbReference>
<dbReference type="RefSeq" id="WP_045016950.1">
    <property type="nucleotide sequence ID" value="NZ_JWJH01000002.1"/>
</dbReference>
<dbReference type="Proteomes" id="UP000052068">
    <property type="component" value="Unassembled WGS sequence"/>
</dbReference>
<dbReference type="CDD" id="cd01038">
    <property type="entry name" value="Endonuclease_DUF559"/>
    <property type="match status" value="1"/>
</dbReference>
<sequence length="122" mass="14265">MPHADVDPMHRKYAKQMRKTMTDAELKLWNAIRAHRLEGLSFRRQMPIAGFIVDFACSDHRLIVEVDGSQHTSEAALQYDRERTARLQKDGWTVLRFWNDDIMKDIDNVCLHILRTGKESQA</sequence>
<evidence type="ECO:0000313" key="3">
    <source>
        <dbReference type="Proteomes" id="UP000052068"/>
    </source>
</evidence>
<dbReference type="EMBL" id="JWJH01000002">
    <property type="protein sequence ID" value="KJF69410.1"/>
    <property type="molecule type" value="Genomic_DNA"/>
</dbReference>
<feature type="domain" description="DUF559" evidence="1">
    <location>
        <begin position="11"/>
        <end position="115"/>
    </location>
</feature>
<dbReference type="PANTHER" id="PTHR38590">
    <property type="entry name" value="BLL0828 PROTEIN"/>
    <property type="match status" value="1"/>
</dbReference>
<reference evidence="2 3" key="1">
    <citation type="submission" date="2015-03" db="EMBL/GenBank/DDBJ databases">
        <title>Draft Genome Sequences of Agrobacterium nepotum Strain 39/7T (= CFBP 7436T = LMG 26435T) and Agrobacterium sp. Strain KFB 330 (= CFBP 8308 = LMG 28674).</title>
        <authorList>
            <person name="Kuzmanovic N."/>
            <person name="Pulawska J."/>
            <person name="Obradovic A."/>
        </authorList>
    </citation>
    <scope>NUCLEOTIDE SEQUENCE [LARGE SCALE GENOMIC DNA]</scope>
    <source>
        <strain evidence="2 3">39/7</strain>
    </source>
</reference>
<gene>
    <name evidence="2" type="ORF">RS75_02265</name>
</gene>
<protein>
    <recommendedName>
        <fullName evidence="1">DUF559 domain-containing protein</fullName>
    </recommendedName>
</protein>
<dbReference type="InterPro" id="IPR047216">
    <property type="entry name" value="Endonuclease_DUF559_bact"/>
</dbReference>
<dbReference type="Gene3D" id="3.40.960.10">
    <property type="entry name" value="VSR Endonuclease"/>
    <property type="match status" value="1"/>
</dbReference>
<accession>A0ABR5CX67</accession>
<organism evidence="2 3">
    <name type="scientific">Rhizobium nepotum 39/7</name>
    <dbReference type="NCBI Taxonomy" id="1368418"/>
    <lineage>
        <taxon>Bacteria</taxon>
        <taxon>Pseudomonadati</taxon>
        <taxon>Pseudomonadota</taxon>
        <taxon>Alphaproteobacteria</taxon>
        <taxon>Hyphomicrobiales</taxon>
        <taxon>Rhizobiaceae</taxon>
        <taxon>Rhizobium/Agrobacterium group</taxon>
        <taxon>Rhizobium</taxon>
    </lineage>
</organism>
<evidence type="ECO:0000313" key="2">
    <source>
        <dbReference type="EMBL" id="KJF69410.1"/>
    </source>
</evidence>
<proteinExistence type="predicted"/>
<keyword evidence="3" id="KW-1185">Reference proteome</keyword>
<comment type="caution">
    <text evidence="2">The sequence shown here is derived from an EMBL/GenBank/DDBJ whole genome shotgun (WGS) entry which is preliminary data.</text>
</comment>